<feature type="binding site" evidence="10">
    <location>
        <position position="136"/>
    </location>
    <ligand>
        <name>Na(+)</name>
        <dbReference type="ChEBI" id="CHEBI:29101"/>
        <note>structural</note>
    </ligand>
</feature>
<dbReference type="GO" id="GO:0005886">
    <property type="term" value="C:plasma membrane"/>
    <property type="evidence" value="ECO:0007669"/>
    <property type="project" value="UniProtKB-SubCell"/>
</dbReference>
<evidence type="ECO:0000256" key="3">
    <source>
        <dbReference type="ARBA" id="ARBA00022692"/>
    </source>
</evidence>
<protein>
    <recommendedName>
        <fullName evidence="10">Fluoride-specific ion channel FluC</fullName>
    </recommendedName>
</protein>
<keyword evidence="10" id="KW-0406">Ion transport</keyword>
<feature type="region of interest" description="Disordered" evidence="11">
    <location>
        <begin position="1"/>
        <end position="53"/>
    </location>
</feature>
<keyword evidence="10" id="KW-0813">Transport</keyword>
<comment type="activity regulation">
    <text evidence="10">Na(+) is not transported, but it plays an essential structural role and its presence is essential for fluoride channel function.</text>
</comment>
<reference evidence="13" key="1">
    <citation type="submission" date="2017-05" db="EMBL/GenBank/DDBJ databases">
        <title>Streptomyces olivochromogenes NBRC 3561 whole genome shotgun sequence.</title>
        <authorList>
            <person name="Dohra H."/>
            <person name="Kodani S."/>
        </authorList>
    </citation>
    <scope>NUCLEOTIDE SEQUENCE [LARGE SCALE GENOMIC DNA]</scope>
    <source>
        <strain evidence="13">NBRC 3561</strain>
    </source>
</reference>
<evidence type="ECO:0000256" key="9">
    <source>
        <dbReference type="ARBA" id="ARBA00049940"/>
    </source>
</evidence>
<dbReference type="EMBL" id="BDQI01000039">
    <property type="protein sequence ID" value="GAX57694.1"/>
    <property type="molecule type" value="Genomic_DNA"/>
</dbReference>
<organism evidence="12 13">
    <name type="scientific">Streptomyces olivochromogenes</name>
    <dbReference type="NCBI Taxonomy" id="1963"/>
    <lineage>
        <taxon>Bacteria</taxon>
        <taxon>Bacillati</taxon>
        <taxon>Actinomycetota</taxon>
        <taxon>Actinomycetes</taxon>
        <taxon>Kitasatosporales</taxon>
        <taxon>Streptomycetaceae</taxon>
        <taxon>Streptomyces</taxon>
    </lineage>
</organism>
<feature type="compositionally biased region" description="Basic and acidic residues" evidence="11">
    <location>
        <begin position="1"/>
        <end position="14"/>
    </location>
</feature>
<evidence type="ECO:0000256" key="7">
    <source>
        <dbReference type="ARBA" id="ARBA00035120"/>
    </source>
</evidence>
<comment type="similarity">
    <text evidence="7 10">Belongs to the fluoride channel Fluc/FEX (TC 1.A.43) family.</text>
</comment>
<name>A0A250VUA4_STROL</name>
<comment type="function">
    <text evidence="9 10">Fluoride-specific ion channel. Important for reducing fluoride concentration in the cell, thus reducing its toxicity.</text>
</comment>
<dbReference type="PANTHER" id="PTHR28259:SF1">
    <property type="entry name" value="FLUORIDE EXPORT PROTEIN 1-RELATED"/>
    <property type="match status" value="1"/>
</dbReference>
<evidence type="ECO:0000256" key="1">
    <source>
        <dbReference type="ARBA" id="ARBA00004651"/>
    </source>
</evidence>
<feature type="transmembrane region" description="Helical" evidence="10">
    <location>
        <begin position="155"/>
        <end position="178"/>
    </location>
</feature>
<comment type="catalytic activity">
    <reaction evidence="8">
        <text>fluoride(in) = fluoride(out)</text>
        <dbReference type="Rhea" id="RHEA:76159"/>
        <dbReference type="ChEBI" id="CHEBI:17051"/>
    </reaction>
    <physiologicalReaction direction="left-to-right" evidence="8">
        <dbReference type="Rhea" id="RHEA:76160"/>
    </physiologicalReaction>
</comment>
<feature type="transmembrane region" description="Helical" evidence="10">
    <location>
        <begin position="61"/>
        <end position="80"/>
    </location>
</feature>
<keyword evidence="6 10" id="KW-0407">Ion channel</keyword>
<dbReference type="GO" id="GO:0062054">
    <property type="term" value="F:fluoride channel activity"/>
    <property type="evidence" value="ECO:0007669"/>
    <property type="project" value="UniProtKB-UniRule"/>
</dbReference>
<gene>
    <name evidence="12" type="primary">crcB1</name>
    <name evidence="10" type="synonym">crcB</name>
    <name evidence="10" type="synonym">fluC</name>
    <name evidence="12" type="ORF">SO3561_09264</name>
</gene>
<keyword evidence="10" id="KW-0479">Metal-binding</keyword>
<feature type="transmembrane region" description="Helical" evidence="10">
    <location>
        <begin position="92"/>
        <end position="114"/>
    </location>
</feature>
<proteinExistence type="inferred from homology"/>
<dbReference type="RefSeq" id="WP_235613937.1">
    <property type="nucleotide sequence ID" value="NZ_BDQI01000039.1"/>
</dbReference>
<sequence>MRADESGPERESREPTYISDAEPEPRGDPEPRGEPETGGEAETGGGPAPSREPFRSRLRKGVLAAVAFGGVLGGSARYVLGLTFPTPRGTFPLTTFAVNVSGAFLLALLLVYVLEIWPPTRYVRPFAAVGFLGAFTTFSTWMVDTDRLLGHGHYAVAALNVFGSLFAGLAATALGLAIGRMALARRVRLAARHGRARRYGWWVR</sequence>
<accession>A0A250VUA4</accession>
<dbReference type="GO" id="GO:0046872">
    <property type="term" value="F:metal ion binding"/>
    <property type="evidence" value="ECO:0007669"/>
    <property type="project" value="UniProtKB-KW"/>
</dbReference>
<evidence type="ECO:0000256" key="5">
    <source>
        <dbReference type="ARBA" id="ARBA00023136"/>
    </source>
</evidence>
<evidence type="ECO:0000256" key="6">
    <source>
        <dbReference type="ARBA" id="ARBA00023303"/>
    </source>
</evidence>
<evidence type="ECO:0000313" key="12">
    <source>
        <dbReference type="EMBL" id="GAX57694.1"/>
    </source>
</evidence>
<evidence type="ECO:0000256" key="4">
    <source>
        <dbReference type="ARBA" id="ARBA00022989"/>
    </source>
</evidence>
<feature type="compositionally biased region" description="Basic and acidic residues" evidence="11">
    <location>
        <begin position="23"/>
        <end position="35"/>
    </location>
</feature>
<comment type="subcellular location">
    <subcellularLocation>
        <location evidence="1 10">Cell membrane</location>
        <topology evidence="1 10">Multi-pass membrane protein</topology>
    </subcellularLocation>
</comment>
<dbReference type="STRING" id="1963.AQJ27_47250"/>
<evidence type="ECO:0000256" key="11">
    <source>
        <dbReference type="SAM" id="MobiDB-lite"/>
    </source>
</evidence>
<feature type="transmembrane region" description="Helical" evidence="10">
    <location>
        <begin position="126"/>
        <end position="143"/>
    </location>
</feature>
<dbReference type="Pfam" id="PF02537">
    <property type="entry name" value="CRCB"/>
    <property type="match status" value="1"/>
</dbReference>
<keyword evidence="4 10" id="KW-1133">Transmembrane helix</keyword>
<evidence type="ECO:0000256" key="10">
    <source>
        <dbReference type="HAMAP-Rule" id="MF_00454"/>
    </source>
</evidence>
<dbReference type="Proteomes" id="UP000217446">
    <property type="component" value="Unassembled WGS sequence"/>
</dbReference>
<keyword evidence="10" id="KW-0915">Sodium</keyword>
<keyword evidence="5 10" id="KW-0472">Membrane</keyword>
<comment type="caution">
    <text evidence="12">The sequence shown here is derived from an EMBL/GenBank/DDBJ whole genome shotgun (WGS) entry which is preliminary data.</text>
</comment>
<dbReference type="GO" id="GO:0140114">
    <property type="term" value="P:cellular detoxification of fluoride"/>
    <property type="evidence" value="ECO:0007669"/>
    <property type="project" value="UniProtKB-UniRule"/>
</dbReference>
<dbReference type="HAMAP" id="MF_00454">
    <property type="entry name" value="FluC"/>
    <property type="match status" value="1"/>
</dbReference>
<dbReference type="AlphaFoldDB" id="A0A250VUA4"/>
<dbReference type="PANTHER" id="PTHR28259">
    <property type="entry name" value="FLUORIDE EXPORT PROTEIN 1-RELATED"/>
    <property type="match status" value="1"/>
</dbReference>
<keyword evidence="13" id="KW-1185">Reference proteome</keyword>
<evidence type="ECO:0000313" key="13">
    <source>
        <dbReference type="Proteomes" id="UP000217446"/>
    </source>
</evidence>
<keyword evidence="2 10" id="KW-1003">Cell membrane</keyword>
<keyword evidence="3 10" id="KW-0812">Transmembrane</keyword>
<evidence type="ECO:0000256" key="8">
    <source>
        <dbReference type="ARBA" id="ARBA00035585"/>
    </source>
</evidence>
<feature type="binding site" evidence="10">
    <location>
        <position position="133"/>
    </location>
    <ligand>
        <name>Na(+)</name>
        <dbReference type="ChEBI" id="CHEBI:29101"/>
        <note>structural</note>
    </ligand>
</feature>
<evidence type="ECO:0000256" key="2">
    <source>
        <dbReference type="ARBA" id="ARBA00022475"/>
    </source>
</evidence>
<dbReference type="InterPro" id="IPR003691">
    <property type="entry name" value="FluC"/>
</dbReference>